<reference evidence="1 2" key="1">
    <citation type="submission" date="2018-08" db="EMBL/GenBank/DDBJ databases">
        <title>A genome reference for cultivated species of the human gut microbiota.</title>
        <authorList>
            <person name="Zou Y."/>
            <person name="Xue W."/>
            <person name="Luo G."/>
        </authorList>
    </citation>
    <scope>NUCLEOTIDE SEQUENCE [LARGE SCALE GENOMIC DNA]</scope>
    <source>
        <strain evidence="1 2">AF28-26</strain>
    </source>
</reference>
<proteinExistence type="predicted"/>
<organism evidence="1 2">
    <name type="scientific">[Clostridium] leptum</name>
    <dbReference type="NCBI Taxonomy" id="1535"/>
    <lineage>
        <taxon>Bacteria</taxon>
        <taxon>Bacillati</taxon>
        <taxon>Bacillota</taxon>
        <taxon>Clostridia</taxon>
        <taxon>Eubacteriales</taxon>
        <taxon>Oscillospiraceae</taxon>
        <taxon>Oscillospiraceae incertae sedis</taxon>
    </lineage>
</organism>
<dbReference type="EMBL" id="QRTC01000069">
    <property type="protein sequence ID" value="RGQ35290.1"/>
    <property type="molecule type" value="Genomic_DNA"/>
</dbReference>
<name>A0A412AUT0_9FIRM</name>
<gene>
    <name evidence="1" type="ORF">DWY99_12840</name>
</gene>
<sequence length="82" mass="9475">MKAGGKRRSKAGFIALSDFSETAEGSFYPRLQGKSAAFAGCKSYSYYFLREDRKETRKAKKQSFFRFPFPRGYDMIIFGKIF</sequence>
<accession>A0A412AUT0</accession>
<dbReference type="AlphaFoldDB" id="A0A412AUT0"/>
<evidence type="ECO:0000313" key="2">
    <source>
        <dbReference type="Proteomes" id="UP000284751"/>
    </source>
</evidence>
<evidence type="ECO:0000313" key="1">
    <source>
        <dbReference type="EMBL" id="RGQ35290.1"/>
    </source>
</evidence>
<comment type="caution">
    <text evidence="1">The sequence shown here is derived from an EMBL/GenBank/DDBJ whole genome shotgun (WGS) entry which is preliminary data.</text>
</comment>
<protein>
    <submittedName>
        <fullName evidence="1">Uncharacterized protein</fullName>
    </submittedName>
</protein>
<dbReference type="Proteomes" id="UP000284751">
    <property type="component" value="Unassembled WGS sequence"/>
</dbReference>